<dbReference type="PANTHER" id="PTHR10552:SF6">
    <property type="entry name" value="U2 SMALL NUCLEAR RIBONUCLEOPROTEIN A"/>
    <property type="match status" value="1"/>
</dbReference>
<dbReference type="InterPro" id="IPR032675">
    <property type="entry name" value="LRR_dom_sf"/>
</dbReference>
<dbReference type="STRING" id="984487.A0A1E4SBQ2"/>
<dbReference type="Proteomes" id="UP000094285">
    <property type="component" value="Unassembled WGS sequence"/>
</dbReference>
<reference evidence="12" key="1">
    <citation type="submission" date="2016-05" db="EMBL/GenBank/DDBJ databases">
        <title>Comparative genomics of biotechnologically important yeasts.</title>
        <authorList>
            <consortium name="DOE Joint Genome Institute"/>
            <person name="Riley R."/>
            <person name="Haridas S."/>
            <person name="Wolfe K.H."/>
            <person name="Lopes M.R."/>
            <person name="Hittinger C.T."/>
            <person name="Goker M."/>
            <person name="Salamov A."/>
            <person name="Wisecaver J."/>
            <person name="Long T.M."/>
            <person name="Aerts A.L."/>
            <person name="Barry K."/>
            <person name="Choi C."/>
            <person name="Clum A."/>
            <person name="Coughlan A.Y."/>
            <person name="Deshpande S."/>
            <person name="Douglass A.P."/>
            <person name="Hanson S.J."/>
            <person name="Klenk H.-P."/>
            <person name="Labutti K."/>
            <person name="Lapidus A."/>
            <person name="Lindquist E."/>
            <person name="Lipzen A."/>
            <person name="Meier-Kolthoff J.P."/>
            <person name="Ohm R.A."/>
            <person name="Otillar R.P."/>
            <person name="Pangilinan J."/>
            <person name="Peng Y."/>
            <person name="Rokas A."/>
            <person name="Rosa C.A."/>
            <person name="Scheuner C."/>
            <person name="Sibirny A.A."/>
            <person name="Slot J.C."/>
            <person name="Stielow J.B."/>
            <person name="Sun H."/>
            <person name="Kurtzman C.P."/>
            <person name="Blackwell M."/>
            <person name="Grigoriev I.V."/>
            <person name="Jeffries T.W."/>
        </authorList>
    </citation>
    <scope>NUCLEOTIDE SEQUENCE [LARGE SCALE GENOMIC DNA]</scope>
    <source>
        <strain evidence="12">NRRL Y-17324</strain>
    </source>
</reference>
<dbReference type="GO" id="GO:0000398">
    <property type="term" value="P:mRNA splicing, via spliceosome"/>
    <property type="evidence" value="ECO:0007669"/>
    <property type="project" value="InterPro"/>
</dbReference>
<dbReference type="InterPro" id="IPR001611">
    <property type="entry name" value="Leu-rich_rpt"/>
</dbReference>
<dbReference type="SMART" id="SM00446">
    <property type="entry name" value="LRRcap"/>
    <property type="match status" value="1"/>
</dbReference>
<dbReference type="InterPro" id="IPR044640">
    <property type="entry name" value="RU2A"/>
</dbReference>
<evidence type="ECO:0000256" key="6">
    <source>
        <dbReference type="ARBA" id="ARBA00023242"/>
    </source>
</evidence>
<accession>A0A1E4SBQ2</accession>
<evidence type="ECO:0000256" key="8">
    <source>
        <dbReference type="ARBA" id="ARBA00024238"/>
    </source>
</evidence>
<organism evidence="11 12">
    <name type="scientific">Suhomyces tanzawaensis NRRL Y-17324</name>
    <dbReference type="NCBI Taxonomy" id="984487"/>
    <lineage>
        <taxon>Eukaryota</taxon>
        <taxon>Fungi</taxon>
        <taxon>Dikarya</taxon>
        <taxon>Ascomycota</taxon>
        <taxon>Saccharomycotina</taxon>
        <taxon>Pichiomycetes</taxon>
        <taxon>Debaryomycetaceae</taxon>
        <taxon>Suhomyces</taxon>
    </lineage>
</organism>
<sequence>MRLTPQVITKAPTVLNPEGQLTLQLRNLQIPYIENLGITQDKYTVIDLTNNDIIELANVPGNFTNLEVLLLANNNVAYIDDNFPEENNLRSLSLINNNFSKIPLKAGQKLSVLENLALIGNPICKTQHYREYIIWLIPSLKVLDFRKVKDAERTSAKALFGESHEELTEVALSYLGKQAKAEEKPVQGADKQLTSVGRKLSENEKKELMQRLEHAESLDEIEEIERTLREGKV</sequence>
<keyword evidence="4" id="KW-0677">Repeat</keyword>
<evidence type="ECO:0000256" key="2">
    <source>
        <dbReference type="ARBA" id="ARBA00022614"/>
    </source>
</evidence>
<dbReference type="PANTHER" id="PTHR10552">
    <property type="entry name" value="U2 SMALL NUCLEAR RIBONUCLEOPROTEIN A"/>
    <property type="match status" value="1"/>
</dbReference>
<keyword evidence="2" id="KW-0433">Leucine-rich repeat</keyword>
<comment type="similarity">
    <text evidence="7">Belongs to the U2 small nuclear ribonucleoprotein A family.</text>
</comment>
<keyword evidence="3" id="KW-0507">mRNA processing</keyword>
<evidence type="ECO:0000256" key="1">
    <source>
        <dbReference type="ARBA" id="ARBA00004123"/>
    </source>
</evidence>
<evidence type="ECO:0000256" key="7">
    <source>
        <dbReference type="ARBA" id="ARBA00024196"/>
    </source>
</evidence>
<evidence type="ECO:0000256" key="4">
    <source>
        <dbReference type="ARBA" id="ARBA00022737"/>
    </source>
</evidence>
<dbReference type="GO" id="GO:0005686">
    <property type="term" value="C:U2 snRNP"/>
    <property type="evidence" value="ECO:0007669"/>
    <property type="project" value="EnsemblFungi"/>
</dbReference>
<evidence type="ECO:0000313" key="11">
    <source>
        <dbReference type="EMBL" id="ODV76944.1"/>
    </source>
</evidence>
<evidence type="ECO:0000256" key="9">
    <source>
        <dbReference type="SAM" id="MobiDB-lite"/>
    </source>
</evidence>
<name>A0A1E4SBQ2_9ASCO</name>
<evidence type="ECO:0000259" key="10">
    <source>
        <dbReference type="SMART" id="SM00446"/>
    </source>
</evidence>
<evidence type="ECO:0000313" key="12">
    <source>
        <dbReference type="Proteomes" id="UP000094285"/>
    </source>
</evidence>
<keyword evidence="6" id="KW-0539">Nucleus</keyword>
<keyword evidence="12" id="KW-1185">Reference proteome</keyword>
<gene>
    <name evidence="11" type="ORF">CANTADRAFT_27390</name>
</gene>
<dbReference type="EMBL" id="KV453916">
    <property type="protein sequence ID" value="ODV76944.1"/>
    <property type="molecule type" value="Genomic_DNA"/>
</dbReference>
<dbReference type="GO" id="GO:0071014">
    <property type="term" value="C:post-mRNA release spliceosomal complex"/>
    <property type="evidence" value="ECO:0007669"/>
    <property type="project" value="EnsemblFungi"/>
</dbReference>
<dbReference type="GO" id="GO:0030620">
    <property type="term" value="F:U2 snRNA binding"/>
    <property type="evidence" value="ECO:0007669"/>
    <property type="project" value="InterPro"/>
</dbReference>
<comment type="subcellular location">
    <subcellularLocation>
        <location evidence="1">Nucleus</location>
    </subcellularLocation>
</comment>
<dbReference type="InterPro" id="IPR003603">
    <property type="entry name" value="U2A'_phosphoprotein32A_C"/>
</dbReference>
<proteinExistence type="inferred from homology"/>
<keyword evidence="3" id="KW-0747">Spliceosome</keyword>
<keyword evidence="5" id="KW-0508">mRNA splicing</keyword>
<feature type="domain" description="U2A'/phosphoprotein 32 family A C-terminal" evidence="10">
    <location>
        <begin position="126"/>
        <end position="144"/>
    </location>
</feature>
<dbReference type="SUPFAM" id="SSF52058">
    <property type="entry name" value="L domain-like"/>
    <property type="match status" value="1"/>
</dbReference>
<feature type="region of interest" description="Disordered" evidence="9">
    <location>
        <begin position="180"/>
        <end position="201"/>
    </location>
</feature>
<dbReference type="AlphaFoldDB" id="A0A1E4SBQ2"/>
<dbReference type="Gene3D" id="3.80.10.10">
    <property type="entry name" value="Ribonuclease Inhibitor"/>
    <property type="match status" value="1"/>
</dbReference>
<protein>
    <recommendedName>
        <fullName evidence="8">U2 small nuclear ribonucleoprotein A'</fullName>
    </recommendedName>
</protein>
<dbReference type="GeneID" id="30982230"/>
<dbReference type="PROSITE" id="PS51450">
    <property type="entry name" value="LRR"/>
    <property type="match status" value="1"/>
</dbReference>
<dbReference type="RefSeq" id="XP_020062066.1">
    <property type="nucleotide sequence ID" value="XM_020208093.1"/>
</dbReference>
<evidence type="ECO:0000256" key="3">
    <source>
        <dbReference type="ARBA" id="ARBA00022728"/>
    </source>
</evidence>
<dbReference type="OrthoDB" id="433501at2759"/>
<evidence type="ECO:0000256" key="5">
    <source>
        <dbReference type="ARBA" id="ARBA00023187"/>
    </source>
</evidence>
<dbReference type="Pfam" id="PF14580">
    <property type="entry name" value="LRR_9"/>
    <property type="match status" value="1"/>
</dbReference>